<proteinExistence type="predicted"/>
<protein>
    <submittedName>
        <fullName evidence="1">Uncharacterized protein</fullName>
    </submittedName>
</protein>
<evidence type="ECO:0000313" key="1">
    <source>
        <dbReference type="EMBL" id="AKE64565.1"/>
    </source>
</evidence>
<accession>A0A0F6RLC2</accession>
<evidence type="ECO:0000313" key="2">
    <source>
        <dbReference type="Proteomes" id="UP000034103"/>
    </source>
</evidence>
<dbReference type="AlphaFoldDB" id="A0A0F6RLC2"/>
<dbReference type="HOGENOM" id="CLU_3081764_0_0_3"/>
<sequence length="52" mass="6092">MLAFASFYFDHWIYYKRSPSSSHSKIAIASSKFLLKTRSPIGRCPFDVQYLE</sequence>
<name>A0A0F6RLC2_MICAE</name>
<reference evidence="1 2" key="1">
    <citation type="journal article" date="2015" name="Genome Announc.">
        <title>Complete Genome Sequence of Microcystis aeruginosa NIES-2549, a Bloom-Forming Cyanobacterium from Lake Kasumigaura, Japan.</title>
        <authorList>
            <person name="Yamaguchi H."/>
            <person name="Suzuki S."/>
            <person name="Tanabe Y."/>
            <person name="Osana Y."/>
            <person name="Shimura Y."/>
            <person name="Ishida K."/>
            <person name="Kawachi M."/>
        </authorList>
    </citation>
    <scope>NUCLEOTIDE SEQUENCE [LARGE SCALE GENOMIC DNA]</scope>
    <source>
        <strain evidence="1 2">NIES-2549</strain>
    </source>
</reference>
<dbReference type="EMBL" id="CP011304">
    <property type="protein sequence ID" value="AKE64565.1"/>
    <property type="molecule type" value="Genomic_DNA"/>
</dbReference>
<gene>
    <name evidence="1" type="ORF">MYAER_2217</name>
</gene>
<organism evidence="1 2">
    <name type="scientific">Microcystis aeruginosa NIES-2549</name>
    <dbReference type="NCBI Taxonomy" id="1641812"/>
    <lineage>
        <taxon>Bacteria</taxon>
        <taxon>Bacillati</taxon>
        <taxon>Cyanobacteriota</taxon>
        <taxon>Cyanophyceae</taxon>
        <taxon>Oscillatoriophycideae</taxon>
        <taxon>Chroococcales</taxon>
        <taxon>Microcystaceae</taxon>
        <taxon>Microcystis</taxon>
    </lineage>
</organism>
<dbReference type="Proteomes" id="UP000034103">
    <property type="component" value="Chromosome"/>
</dbReference>